<comment type="caution">
    <text evidence="1">The sequence shown here is derived from an EMBL/GenBank/DDBJ whole genome shotgun (WGS) entry which is preliminary data.</text>
</comment>
<gene>
    <name evidence="1" type="ORF">O3G_MSEX013274</name>
</gene>
<dbReference type="EMBL" id="JH668849">
    <property type="protein sequence ID" value="KAG6462461.1"/>
    <property type="molecule type" value="Genomic_DNA"/>
</dbReference>
<accession>A0A921ZS51</accession>
<organism evidence="1 2">
    <name type="scientific">Manduca sexta</name>
    <name type="common">Tobacco hawkmoth</name>
    <name type="synonym">Tobacco hornworm</name>
    <dbReference type="NCBI Taxonomy" id="7130"/>
    <lineage>
        <taxon>Eukaryota</taxon>
        <taxon>Metazoa</taxon>
        <taxon>Ecdysozoa</taxon>
        <taxon>Arthropoda</taxon>
        <taxon>Hexapoda</taxon>
        <taxon>Insecta</taxon>
        <taxon>Pterygota</taxon>
        <taxon>Neoptera</taxon>
        <taxon>Endopterygota</taxon>
        <taxon>Lepidoptera</taxon>
        <taxon>Glossata</taxon>
        <taxon>Ditrysia</taxon>
        <taxon>Bombycoidea</taxon>
        <taxon>Sphingidae</taxon>
        <taxon>Sphinginae</taxon>
        <taxon>Sphingini</taxon>
        <taxon>Manduca</taxon>
    </lineage>
</organism>
<evidence type="ECO:0000313" key="2">
    <source>
        <dbReference type="Proteomes" id="UP000791440"/>
    </source>
</evidence>
<reference evidence="1" key="2">
    <citation type="submission" date="2020-12" db="EMBL/GenBank/DDBJ databases">
        <authorList>
            <person name="Kanost M."/>
        </authorList>
    </citation>
    <scope>NUCLEOTIDE SEQUENCE</scope>
</reference>
<sequence>MTTYKAALEPTANVSSQRLSDQVRYIQRRKVLTDEALERLRTDLCVVQETITPVNAQQAVNTSIPAADVELEDNLDNIVSPHDEQRLRGALEGAMFIRFFTAQPSRHVEWIM</sequence>
<proteinExistence type="predicted"/>
<dbReference type="AlphaFoldDB" id="A0A921ZS51"/>
<evidence type="ECO:0000313" key="1">
    <source>
        <dbReference type="EMBL" id="KAG6462461.1"/>
    </source>
</evidence>
<reference evidence="1" key="1">
    <citation type="journal article" date="2016" name="Insect Biochem. Mol. Biol.">
        <title>Multifaceted biological insights from a draft genome sequence of the tobacco hornworm moth, Manduca sexta.</title>
        <authorList>
            <person name="Kanost M.R."/>
            <person name="Arrese E.L."/>
            <person name="Cao X."/>
            <person name="Chen Y.R."/>
            <person name="Chellapilla S."/>
            <person name="Goldsmith M.R."/>
            <person name="Grosse-Wilde E."/>
            <person name="Heckel D.G."/>
            <person name="Herndon N."/>
            <person name="Jiang H."/>
            <person name="Papanicolaou A."/>
            <person name="Qu J."/>
            <person name="Soulages J.L."/>
            <person name="Vogel H."/>
            <person name="Walters J."/>
            <person name="Waterhouse R.M."/>
            <person name="Ahn S.J."/>
            <person name="Almeida F.C."/>
            <person name="An C."/>
            <person name="Aqrawi P."/>
            <person name="Bretschneider A."/>
            <person name="Bryant W.B."/>
            <person name="Bucks S."/>
            <person name="Chao H."/>
            <person name="Chevignon G."/>
            <person name="Christen J.M."/>
            <person name="Clarke D.F."/>
            <person name="Dittmer N.T."/>
            <person name="Ferguson L.C.F."/>
            <person name="Garavelou S."/>
            <person name="Gordon K.H.J."/>
            <person name="Gunaratna R.T."/>
            <person name="Han Y."/>
            <person name="Hauser F."/>
            <person name="He Y."/>
            <person name="Heidel-Fischer H."/>
            <person name="Hirsh A."/>
            <person name="Hu Y."/>
            <person name="Jiang H."/>
            <person name="Kalra D."/>
            <person name="Klinner C."/>
            <person name="Konig C."/>
            <person name="Kovar C."/>
            <person name="Kroll A.R."/>
            <person name="Kuwar S.S."/>
            <person name="Lee S.L."/>
            <person name="Lehman R."/>
            <person name="Li K."/>
            <person name="Li Z."/>
            <person name="Liang H."/>
            <person name="Lovelace S."/>
            <person name="Lu Z."/>
            <person name="Mansfield J.H."/>
            <person name="McCulloch K.J."/>
            <person name="Mathew T."/>
            <person name="Morton B."/>
            <person name="Muzny D.M."/>
            <person name="Neunemann D."/>
            <person name="Ongeri F."/>
            <person name="Pauchet Y."/>
            <person name="Pu L.L."/>
            <person name="Pyrousis I."/>
            <person name="Rao X.J."/>
            <person name="Redding A."/>
            <person name="Roesel C."/>
            <person name="Sanchez-Gracia A."/>
            <person name="Schaack S."/>
            <person name="Shukla A."/>
            <person name="Tetreau G."/>
            <person name="Wang Y."/>
            <person name="Xiong G.H."/>
            <person name="Traut W."/>
            <person name="Walsh T.K."/>
            <person name="Worley K.C."/>
            <person name="Wu D."/>
            <person name="Wu W."/>
            <person name="Wu Y.Q."/>
            <person name="Zhang X."/>
            <person name="Zou Z."/>
            <person name="Zucker H."/>
            <person name="Briscoe A.D."/>
            <person name="Burmester T."/>
            <person name="Clem R.J."/>
            <person name="Feyereisen R."/>
            <person name="Grimmelikhuijzen C.J.P."/>
            <person name="Hamodrakas S.J."/>
            <person name="Hansson B.S."/>
            <person name="Huguet E."/>
            <person name="Jermiin L.S."/>
            <person name="Lan Q."/>
            <person name="Lehman H.K."/>
            <person name="Lorenzen M."/>
            <person name="Merzendorfer H."/>
            <person name="Michalopoulos I."/>
            <person name="Morton D.B."/>
            <person name="Muthukrishnan S."/>
            <person name="Oakeshott J.G."/>
            <person name="Palmer W."/>
            <person name="Park Y."/>
            <person name="Passarelli A.L."/>
            <person name="Rozas J."/>
            <person name="Schwartz L.M."/>
            <person name="Smith W."/>
            <person name="Southgate A."/>
            <person name="Vilcinskas A."/>
            <person name="Vogt R."/>
            <person name="Wang P."/>
            <person name="Werren J."/>
            <person name="Yu X.Q."/>
            <person name="Zhou J.J."/>
            <person name="Brown S.J."/>
            <person name="Scherer S.E."/>
            <person name="Richards S."/>
            <person name="Blissard G.W."/>
        </authorList>
    </citation>
    <scope>NUCLEOTIDE SEQUENCE</scope>
</reference>
<name>A0A921ZS51_MANSE</name>
<dbReference type="Proteomes" id="UP000791440">
    <property type="component" value="Unassembled WGS sequence"/>
</dbReference>
<protein>
    <submittedName>
        <fullName evidence="1">Uncharacterized protein</fullName>
    </submittedName>
</protein>
<keyword evidence="2" id="KW-1185">Reference proteome</keyword>